<gene>
    <name evidence="1" type="ORF">BTO08_08450</name>
</gene>
<dbReference type="InterPro" id="IPR015003">
    <property type="entry name" value="DUF1853"/>
</dbReference>
<proteinExistence type="predicted"/>
<protein>
    <recommendedName>
        <fullName evidence="3">DUF1853 domain-containing protein</fullName>
    </recommendedName>
</protein>
<name>A0A2S7VZA5_PHOAN</name>
<reference evidence="1 2" key="1">
    <citation type="submission" date="2016-12" db="EMBL/GenBank/DDBJ databases">
        <title>Diversity of luminous bacteria.</title>
        <authorList>
            <person name="Yoshizawa S."/>
            <person name="Kogure K."/>
        </authorList>
    </citation>
    <scope>NUCLEOTIDE SEQUENCE [LARGE SCALE GENOMIC DNA]</scope>
    <source>
        <strain evidence="1 2">LC1-200</strain>
    </source>
</reference>
<evidence type="ECO:0008006" key="3">
    <source>
        <dbReference type="Google" id="ProtNLM"/>
    </source>
</evidence>
<dbReference type="Proteomes" id="UP000238730">
    <property type="component" value="Unassembled WGS sequence"/>
</dbReference>
<comment type="caution">
    <text evidence="1">The sequence shown here is derived from an EMBL/GenBank/DDBJ whole genome shotgun (WGS) entry which is preliminary data.</text>
</comment>
<sequence length="262" mass="31090">MLQKERDKQLSKDYLAVLNMPNLISSYDYVCDDTWFEVFNRHAQLPHIALYTGNRRLGFYYQWLWQQLIISHPHYELMEEEVQLHWHKQTIGSIDFLVKNLLTDEIEHWEVAIKFYLAYNNNWPGPNAKDNLDKKTNRMIEHQLTLSEHEAFKTTFDEQPTKRRLIMQGRLFHAWPEPQQGSAINVNPKANTGLWCYQSDAAHLVLKALTKKQWIAPPAFAELDEYLDPNQITVPTQAVDRKDRVWFIVPNHWPKHNSELRA</sequence>
<evidence type="ECO:0000313" key="2">
    <source>
        <dbReference type="Proteomes" id="UP000238730"/>
    </source>
</evidence>
<dbReference type="Pfam" id="PF08907">
    <property type="entry name" value="DUF1853"/>
    <property type="match status" value="1"/>
</dbReference>
<dbReference type="AlphaFoldDB" id="A0A2S7VZA5"/>
<dbReference type="EMBL" id="MSCJ01000001">
    <property type="protein sequence ID" value="PQJ67440.1"/>
    <property type="molecule type" value="Genomic_DNA"/>
</dbReference>
<dbReference type="RefSeq" id="WP_105060644.1">
    <property type="nucleotide sequence ID" value="NZ_MSCJ01000001.1"/>
</dbReference>
<evidence type="ECO:0000313" key="1">
    <source>
        <dbReference type="EMBL" id="PQJ67440.1"/>
    </source>
</evidence>
<organism evidence="1 2">
    <name type="scientific">Photobacterium angustum</name>
    <dbReference type="NCBI Taxonomy" id="661"/>
    <lineage>
        <taxon>Bacteria</taxon>
        <taxon>Pseudomonadati</taxon>
        <taxon>Pseudomonadota</taxon>
        <taxon>Gammaproteobacteria</taxon>
        <taxon>Vibrionales</taxon>
        <taxon>Vibrionaceae</taxon>
        <taxon>Photobacterium</taxon>
    </lineage>
</organism>
<dbReference type="OrthoDB" id="378654at2"/>
<accession>A0A2S7VZA5</accession>